<protein>
    <recommendedName>
        <fullName evidence="6 13">Galactose-1-phosphate uridylyltransferase</fullName>
        <ecNumber evidence="5 13">2.7.7.12</ecNumber>
    </recommendedName>
</protein>
<gene>
    <name evidence="17" type="ORF">H4O18_11380</name>
</gene>
<keyword evidence="8 14" id="KW-0548">Nucleotidyltransferase</keyword>
<keyword evidence="9 14" id="KW-0479">Metal-binding</keyword>
<comment type="similarity">
    <text evidence="4 14">Belongs to the galactose-1-phosphate uridylyltransferase type 1 family.</text>
</comment>
<organism evidence="17 18">
    <name type="scientific">Arenibacter arenosicollis</name>
    <dbReference type="NCBI Taxonomy" id="2762274"/>
    <lineage>
        <taxon>Bacteria</taxon>
        <taxon>Pseudomonadati</taxon>
        <taxon>Bacteroidota</taxon>
        <taxon>Flavobacteriia</taxon>
        <taxon>Flavobacteriales</taxon>
        <taxon>Flavobacteriaceae</taxon>
        <taxon>Arenibacter</taxon>
    </lineage>
</organism>
<dbReference type="PANTHER" id="PTHR11943:SF1">
    <property type="entry name" value="GALACTOSE-1-PHOSPHATE URIDYLYLTRANSFERASE"/>
    <property type="match status" value="1"/>
</dbReference>
<evidence type="ECO:0000313" key="17">
    <source>
        <dbReference type="EMBL" id="MBC8768595.1"/>
    </source>
</evidence>
<dbReference type="InterPro" id="IPR019779">
    <property type="entry name" value="GalP_UDPtransf1_His-AS"/>
</dbReference>
<dbReference type="Proteomes" id="UP000618952">
    <property type="component" value="Unassembled WGS sequence"/>
</dbReference>
<evidence type="ECO:0000256" key="13">
    <source>
        <dbReference type="NCBIfam" id="TIGR00209"/>
    </source>
</evidence>
<feature type="domain" description="Galactose-1-phosphate uridyl transferase C-terminal" evidence="16">
    <location>
        <begin position="184"/>
        <end position="346"/>
    </location>
</feature>
<dbReference type="GO" id="GO:0008108">
    <property type="term" value="F:UDP-glucose:hexose-1-phosphate uridylyltransferase activity"/>
    <property type="evidence" value="ECO:0007669"/>
    <property type="project" value="UniProtKB-EC"/>
</dbReference>
<dbReference type="EMBL" id="JACLHY010000010">
    <property type="protein sequence ID" value="MBC8768595.1"/>
    <property type="molecule type" value="Genomic_DNA"/>
</dbReference>
<dbReference type="Pfam" id="PF02744">
    <property type="entry name" value="GalP_UDP_tr_C"/>
    <property type="match status" value="1"/>
</dbReference>
<dbReference type="InterPro" id="IPR005850">
    <property type="entry name" value="GalP_Utransf_C"/>
</dbReference>
<evidence type="ECO:0000256" key="8">
    <source>
        <dbReference type="ARBA" id="ARBA00022695"/>
    </source>
</evidence>
<keyword evidence="10" id="KW-0862">Zinc</keyword>
<dbReference type="InterPro" id="IPR001937">
    <property type="entry name" value="GalP_UDPtransf1"/>
</dbReference>
<proteinExistence type="inferred from homology"/>
<evidence type="ECO:0000256" key="6">
    <source>
        <dbReference type="ARBA" id="ARBA00016340"/>
    </source>
</evidence>
<dbReference type="SUPFAM" id="SSF54197">
    <property type="entry name" value="HIT-like"/>
    <property type="match status" value="2"/>
</dbReference>
<dbReference type="CDD" id="cd00608">
    <property type="entry name" value="GalT"/>
    <property type="match status" value="1"/>
</dbReference>
<dbReference type="InterPro" id="IPR036265">
    <property type="entry name" value="HIT-like_sf"/>
</dbReference>
<dbReference type="NCBIfam" id="TIGR00209">
    <property type="entry name" value="galT_1"/>
    <property type="match status" value="1"/>
</dbReference>
<evidence type="ECO:0000313" key="18">
    <source>
        <dbReference type="Proteomes" id="UP000618952"/>
    </source>
</evidence>
<evidence type="ECO:0000256" key="4">
    <source>
        <dbReference type="ARBA" id="ARBA00010951"/>
    </source>
</evidence>
<evidence type="ECO:0000256" key="12">
    <source>
        <dbReference type="ARBA" id="ARBA00023277"/>
    </source>
</evidence>
<keyword evidence="11 14" id="KW-0299">Galactose metabolism</keyword>
<dbReference type="Gene3D" id="3.30.428.10">
    <property type="entry name" value="HIT-like"/>
    <property type="match status" value="2"/>
</dbReference>
<sequence length="347" mass="40151">MANNFNNNPHRRLNILTGEWILVSPHRTKRPWQGKTEKSATTDLPEYDPSCYLCPTNERMGGEFNPGYDKPYSFVNDFSALLPDVEEETYENGLLYAEAESGICKVVCFSPNHALTLPLMSVSDITEIISLWQKEYIELGSNEAINHVQIFENKGGIMGCSNPHPHGQIWAQNKIPQEVQKKISNLKAYWEKNKRSILEDYIEQELKLDERIIVENEHFVALIPYWAVWPYETMILPKRKLAHIGLLSESEKRSYAEILKQLTIKYDNIFNTSFPYSAGIHQAPTDGMDHPEWHFHMSFYPPLLRSATIKKFMVGYEMFANPQRDITAEQAAETMKSLSKRHYSQEE</sequence>
<keyword evidence="18" id="KW-1185">Reference proteome</keyword>
<keyword evidence="12 14" id="KW-0119">Carbohydrate metabolism</keyword>
<comment type="cofactor">
    <cofactor evidence="2">
        <name>Zn(2+)</name>
        <dbReference type="ChEBI" id="CHEBI:29105"/>
    </cofactor>
</comment>
<accession>A0ABR7QN32</accession>
<evidence type="ECO:0000256" key="9">
    <source>
        <dbReference type="ARBA" id="ARBA00022723"/>
    </source>
</evidence>
<evidence type="ECO:0000256" key="1">
    <source>
        <dbReference type="ARBA" id="ARBA00001107"/>
    </source>
</evidence>
<evidence type="ECO:0000256" key="2">
    <source>
        <dbReference type="ARBA" id="ARBA00001947"/>
    </source>
</evidence>
<evidence type="ECO:0000256" key="11">
    <source>
        <dbReference type="ARBA" id="ARBA00023144"/>
    </source>
</evidence>
<keyword evidence="7 14" id="KW-0808">Transferase</keyword>
<feature type="domain" description="Galactose-1-phosphate uridyl transferase N-terminal" evidence="15">
    <location>
        <begin position="7"/>
        <end position="176"/>
    </location>
</feature>
<dbReference type="InterPro" id="IPR005849">
    <property type="entry name" value="GalP_Utransf_N"/>
</dbReference>
<dbReference type="Pfam" id="PF01087">
    <property type="entry name" value="GalP_UDP_transf"/>
    <property type="match status" value="1"/>
</dbReference>
<dbReference type="EC" id="2.7.7.12" evidence="5 13"/>
<evidence type="ECO:0000256" key="14">
    <source>
        <dbReference type="RuleBase" id="RU000506"/>
    </source>
</evidence>
<dbReference type="NCBIfam" id="NF008724">
    <property type="entry name" value="PRK11720.1"/>
    <property type="match status" value="1"/>
</dbReference>
<evidence type="ECO:0000256" key="7">
    <source>
        <dbReference type="ARBA" id="ARBA00022679"/>
    </source>
</evidence>
<evidence type="ECO:0000259" key="16">
    <source>
        <dbReference type="Pfam" id="PF02744"/>
    </source>
</evidence>
<reference evidence="17 18" key="1">
    <citation type="submission" date="2020-08" db="EMBL/GenBank/DDBJ databases">
        <title>Arenibacter gaetbuli sp. nov., isolated from a sand dune.</title>
        <authorList>
            <person name="Park S."/>
            <person name="Yoon J.-H."/>
        </authorList>
    </citation>
    <scope>NUCLEOTIDE SEQUENCE [LARGE SCALE GENOMIC DNA]</scope>
    <source>
        <strain evidence="17 18">BSSL-BM3</strain>
    </source>
</reference>
<evidence type="ECO:0000256" key="5">
    <source>
        <dbReference type="ARBA" id="ARBA00012384"/>
    </source>
</evidence>
<evidence type="ECO:0000259" key="15">
    <source>
        <dbReference type="Pfam" id="PF01087"/>
    </source>
</evidence>
<comment type="catalytic activity">
    <reaction evidence="1 14">
        <text>alpha-D-galactose 1-phosphate + UDP-alpha-D-glucose = alpha-D-glucose 1-phosphate + UDP-alpha-D-galactose</text>
        <dbReference type="Rhea" id="RHEA:13989"/>
        <dbReference type="ChEBI" id="CHEBI:58336"/>
        <dbReference type="ChEBI" id="CHEBI:58601"/>
        <dbReference type="ChEBI" id="CHEBI:58885"/>
        <dbReference type="ChEBI" id="CHEBI:66914"/>
        <dbReference type="EC" id="2.7.7.12"/>
    </reaction>
</comment>
<name>A0ABR7QN32_9FLAO</name>
<dbReference type="RefSeq" id="WP_187584634.1">
    <property type="nucleotide sequence ID" value="NZ_JACLHY010000010.1"/>
</dbReference>
<dbReference type="PIRSF" id="PIRSF000808">
    <property type="entry name" value="GalT"/>
    <property type="match status" value="1"/>
</dbReference>
<evidence type="ECO:0000256" key="3">
    <source>
        <dbReference type="ARBA" id="ARBA00004947"/>
    </source>
</evidence>
<dbReference type="PROSITE" id="PS00117">
    <property type="entry name" value="GAL_P_UDP_TRANSF_I"/>
    <property type="match status" value="1"/>
</dbReference>
<comment type="caution">
    <text evidence="17">The sequence shown here is derived from an EMBL/GenBank/DDBJ whole genome shotgun (WGS) entry which is preliminary data.</text>
</comment>
<dbReference type="PANTHER" id="PTHR11943">
    <property type="entry name" value="GALACTOSE-1-PHOSPHATE URIDYLYLTRANSFERASE"/>
    <property type="match status" value="1"/>
</dbReference>
<evidence type="ECO:0000256" key="10">
    <source>
        <dbReference type="ARBA" id="ARBA00022833"/>
    </source>
</evidence>
<comment type="pathway">
    <text evidence="3 14">Carbohydrate metabolism; galactose metabolism.</text>
</comment>